<protein>
    <submittedName>
        <fullName evidence="1">Phage baseplate protein</fullName>
    </submittedName>
</protein>
<gene>
    <name evidence="1" type="ORF">HB761_13895</name>
</gene>
<organism evidence="1 2">
    <name type="scientific">Vibrio campbellii</name>
    <dbReference type="NCBI Taxonomy" id="680"/>
    <lineage>
        <taxon>Bacteria</taxon>
        <taxon>Pseudomonadati</taxon>
        <taxon>Pseudomonadota</taxon>
        <taxon>Gammaproteobacteria</taxon>
        <taxon>Vibrionales</taxon>
        <taxon>Vibrionaceae</taxon>
        <taxon>Vibrio</taxon>
    </lineage>
</organism>
<dbReference type="Proteomes" id="UP001058687">
    <property type="component" value="Chromosome 1"/>
</dbReference>
<evidence type="ECO:0000313" key="2">
    <source>
        <dbReference type="Proteomes" id="UP001058687"/>
    </source>
</evidence>
<dbReference type="SUPFAM" id="SSF160719">
    <property type="entry name" value="gpW/gp25-like"/>
    <property type="match status" value="1"/>
</dbReference>
<dbReference type="EMBL" id="CP050467">
    <property type="protein sequence ID" value="UTZ27745.1"/>
    <property type="molecule type" value="Genomic_DNA"/>
</dbReference>
<dbReference type="RefSeq" id="WP_255935361.1">
    <property type="nucleotide sequence ID" value="NZ_CP050467.1"/>
</dbReference>
<sequence>MVIGMCRKTGRTITGWDQFISRVTQVMTTYISARNKVRGFGSQLPATLSLNTNNATLALIQTYAMGAFMNPLNGLEDFEPSRVVAERTQNGTSVTFYGKWNGRVVDPFTIELPQAA</sequence>
<accession>A0AAE9SQ02</accession>
<proteinExistence type="predicted"/>
<name>A0AAE9SQ02_9VIBR</name>
<dbReference type="AlphaFoldDB" id="A0AAE9SQ02"/>
<evidence type="ECO:0000313" key="1">
    <source>
        <dbReference type="EMBL" id="UTZ27745.1"/>
    </source>
</evidence>
<reference evidence="1" key="1">
    <citation type="submission" date="2020-03" db="EMBL/GenBank/DDBJ databases">
        <title>Five strains of Vibrio campbellii isolated from Mariana Trench.</title>
        <authorList>
            <person name="Liang J."/>
            <person name="Zhang X.-H."/>
        </authorList>
    </citation>
    <scope>NUCLEOTIDE SEQUENCE</scope>
    <source>
        <strain evidence="1">LJC014</strain>
    </source>
</reference>